<dbReference type="RefSeq" id="WP_019957897.1">
    <property type="nucleotide sequence ID" value="NZ_CP091512.1"/>
</dbReference>
<dbReference type="Gene3D" id="3.90.199.10">
    <property type="entry name" value="Topoisomerase II, domain 5"/>
    <property type="match status" value="1"/>
</dbReference>
<dbReference type="SUPFAM" id="SSF56719">
    <property type="entry name" value="Type II DNA topoisomerase"/>
    <property type="match status" value="1"/>
</dbReference>
<evidence type="ECO:0000256" key="3">
    <source>
        <dbReference type="ARBA" id="ARBA00023029"/>
    </source>
</evidence>
<feature type="active site" description="O-(5'-phospho-DNA)-tyrosine intermediate" evidence="7 8">
    <location>
        <position position="125"/>
    </location>
</feature>
<dbReference type="Gene3D" id="1.10.268.10">
    <property type="entry name" value="Topoisomerase, domain 3"/>
    <property type="match status" value="1"/>
</dbReference>
<feature type="domain" description="Topo IIA-type catalytic" evidence="10">
    <location>
        <begin position="37"/>
        <end position="525"/>
    </location>
</feature>
<evidence type="ECO:0000256" key="2">
    <source>
        <dbReference type="ARBA" id="ARBA00022475"/>
    </source>
</evidence>
<dbReference type="NCBIfam" id="NF004044">
    <property type="entry name" value="PRK05561.1"/>
    <property type="match status" value="1"/>
</dbReference>
<keyword evidence="9" id="KW-0175">Coiled coil</keyword>
<dbReference type="NCBIfam" id="TIGR01062">
    <property type="entry name" value="parC_Gneg"/>
    <property type="match status" value="1"/>
</dbReference>
<sequence length="760" mass="83859">MSLTPTHSYDDDSLNLGQYAEKAYLEYAMSVVKGRALPEVSDGQKPVQRRILFAMHDMGLVAGAKPVKSARVVGEILGKYHPHGDSSAYEAMVRMAQDFTLRYPLIDGIGNFGSRDGDGAAAMRYTEARLTPLASLLLSELNQGTADFIPNYDGAFDEPTHLPARLPMVLLNGASGIAVGMATEIPSHNLNEVTQAAIALLKQPSLGIKDLMQYIQGPDFAGGAHIISSTEEIENIYTTGKGSVRVRARYEIEKLARGQWRAIVSQLPPGVGAQKILSEIEEQTNPKIKAGKKKLTQDQVNQKELLLEKLEFVRDESDGDAPVRLVFEPKSSRIDSEDLMNTLLAQTSLEINVPINLVMMGMDGRPAQKNLLDILSEWLQFRTQTVTRRLSHRLNQVQKRIHILDGRLVVFLNIDAVIAVIRESDEPKTELMSKFQLTDIQADDILEIRLRQLARLEGIKLEQELAKLQQEQEEFQHLLDNETAKRKLIIKEMQADAKTFGDERRTMIQAASRAALTQTVADEAITLIVSEKGWIRARSGHHLDLTQTSFKEGDALAQIIETRTIWPILLLDNQGRVYTIDSAELPSGRGDGVPLGSLVDLQNGATAICILSNTPDSQYLMAHSGGYGFISVLKDLTSRGRGGKACLSLHDDEKPLPALLYQQQNTLVLATENSRLLAFPSNDIKVMSKGRGLQLIALEAGDALQHCHLSNADKISLCSQGKRGGMHQDNIAVSMISYRRGHKGKLFADNQLTILSIDSD</sequence>
<organism evidence="11 12">
    <name type="scientific">Vitreoscilla stercoraria</name>
    <dbReference type="NCBI Taxonomy" id="61"/>
    <lineage>
        <taxon>Bacteria</taxon>
        <taxon>Pseudomonadati</taxon>
        <taxon>Pseudomonadota</taxon>
        <taxon>Betaproteobacteria</taxon>
        <taxon>Neisseriales</taxon>
        <taxon>Neisseriaceae</taxon>
        <taxon>Vitreoscilla</taxon>
    </lineage>
</organism>
<dbReference type="InterPro" id="IPR005742">
    <property type="entry name" value="TopoIV_A_Gneg"/>
</dbReference>
<dbReference type="Gene3D" id="3.30.1360.40">
    <property type="match status" value="1"/>
</dbReference>
<evidence type="ECO:0000256" key="9">
    <source>
        <dbReference type="SAM" id="Coils"/>
    </source>
</evidence>
<keyword evidence="4 7" id="KW-0238">DNA-binding</keyword>
<dbReference type="Pfam" id="PF00521">
    <property type="entry name" value="DNA_topoisoIV"/>
    <property type="match status" value="1"/>
</dbReference>
<dbReference type="CDD" id="cd00187">
    <property type="entry name" value="TOP4c"/>
    <property type="match status" value="1"/>
</dbReference>
<dbReference type="InterPro" id="IPR050220">
    <property type="entry name" value="Type_II_DNA_Topoisomerases"/>
</dbReference>
<protein>
    <recommendedName>
        <fullName evidence="7">DNA topoisomerase 4 subunit A</fullName>
        <ecNumber evidence="7">5.6.2.2</ecNumber>
    </recommendedName>
    <alternativeName>
        <fullName evidence="7">Topoisomerase IV subunit A</fullName>
    </alternativeName>
</protein>
<gene>
    <name evidence="7 11" type="primary">parC</name>
    <name evidence="11" type="ORF">LVJ81_00455</name>
</gene>
<dbReference type="PROSITE" id="PS52040">
    <property type="entry name" value="TOPO_IIA"/>
    <property type="match status" value="1"/>
</dbReference>
<dbReference type="Gene3D" id="2.120.10.90">
    <property type="entry name" value="DNA gyrase/topoisomerase IV, subunit A, C-terminal"/>
    <property type="match status" value="1"/>
</dbReference>
<feature type="site" description="Interaction with DNA" evidence="7">
    <location>
        <position position="81"/>
    </location>
</feature>
<comment type="subcellular location">
    <subcellularLocation>
        <location evidence="7">Cell membrane</location>
        <topology evidence="7">Peripheral membrane protein</topology>
    </subcellularLocation>
</comment>
<dbReference type="InterPro" id="IPR013760">
    <property type="entry name" value="Topo_IIA-like_dom_sf"/>
</dbReference>
<reference evidence="11" key="2">
    <citation type="journal article" date="2022" name="Res Sq">
        <title>Evolution of multicellular longitudinally dividing oral cavity symbionts (Neisseriaceae).</title>
        <authorList>
            <person name="Nyongesa S."/>
            <person name="Weber P."/>
            <person name="Bernet E."/>
            <person name="Pullido F."/>
            <person name="Nieckarz M."/>
            <person name="Delaby M."/>
            <person name="Nieves C."/>
            <person name="Viehboeck T."/>
            <person name="Krause N."/>
            <person name="Rivera-Millot A."/>
            <person name="Nakamura A."/>
            <person name="Vischer N."/>
            <person name="VanNieuwenhze M."/>
            <person name="Brun Y."/>
            <person name="Cava F."/>
            <person name="Bulgheresi S."/>
            <person name="Veyrier F."/>
        </authorList>
    </citation>
    <scope>NUCLEOTIDE SEQUENCE</scope>
    <source>
        <strain evidence="11">SAG 1488-6</strain>
    </source>
</reference>
<dbReference type="InterPro" id="IPR035516">
    <property type="entry name" value="Gyrase/topoIV_suA_C"/>
</dbReference>
<feature type="site" description="Transition state stabilizer" evidence="7">
    <location>
        <position position="124"/>
    </location>
</feature>
<feature type="site" description="Interaction with DNA" evidence="7">
    <location>
        <position position="45"/>
    </location>
</feature>
<accession>A0ABY4EB85</accession>
<dbReference type="InterPro" id="IPR013757">
    <property type="entry name" value="Topo_IIA_A_a_sf"/>
</dbReference>
<keyword evidence="2 7" id="KW-1003">Cell membrane</keyword>
<dbReference type="PANTHER" id="PTHR43493:SF1">
    <property type="entry name" value="DNA TOPOISOMERASE 4 SUBUNIT A"/>
    <property type="match status" value="1"/>
</dbReference>
<keyword evidence="6 7" id="KW-0413">Isomerase</keyword>
<proteinExistence type="inferred from homology"/>
<dbReference type="SUPFAM" id="SSF101904">
    <property type="entry name" value="GyrA/ParC C-terminal domain-like"/>
    <property type="match status" value="1"/>
</dbReference>
<comment type="subunit">
    <text evidence="7">Heterotetramer composed of ParC and ParE.</text>
</comment>
<keyword evidence="5 7" id="KW-0472">Membrane</keyword>
<keyword evidence="3 7" id="KW-0799">Topoisomerase</keyword>
<dbReference type="GO" id="GO:0003918">
    <property type="term" value="F:DNA topoisomerase type II (double strand cut, ATP-hydrolyzing) activity"/>
    <property type="evidence" value="ECO:0007669"/>
    <property type="project" value="UniProtKB-EC"/>
</dbReference>
<name>A0ABY4EB85_VITST</name>
<dbReference type="InterPro" id="IPR013758">
    <property type="entry name" value="Topo_IIA_A/C_ab"/>
</dbReference>
<evidence type="ECO:0000256" key="8">
    <source>
        <dbReference type="PROSITE-ProRule" id="PRU01384"/>
    </source>
</evidence>
<evidence type="ECO:0000256" key="5">
    <source>
        <dbReference type="ARBA" id="ARBA00023136"/>
    </source>
</evidence>
<dbReference type="SMART" id="SM00434">
    <property type="entry name" value="TOP4c"/>
    <property type="match status" value="1"/>
</dbReference>
<comment type="catalytic activity">
    <reaction evidence="1 7 8">
        <text>ATP-dependent breakage, passage and rejoining of double-stranded DNA.</text>
        <dbReference type="EC" id="5.6.2.2"/>
    </reaction>
</comment>
<feature type="site" description="Interaction with DNA" evidence="7">
    <location>
        <position position="83"/>
    </location>
</feature>
<dbReference type="EC" id="5.6.2.2" evidence="7"/>
<dbReference type="Proteomes" id="UP000832034">
    <property type="component" value="Chromosome"/>
</dbReference>
<comment type="function">
    <text evidence="7">Topoisomerase IV is essential for chromosome segregation. It relaxes supercoiled DNA. Performs the decatenation events required during the replication of a circular DNA molecule.</text>
</comment>
<keyword evidence="12" id="KW-1185">Reference proteome</keyword>
<evidence type="ECO:0000256" key="1">
    <source>
        <dbReference type="ARBA" id="ARBA00000185"/>
    </source>
</evidence>
<evidence type="ECO:0000256" key="7">
    <source>
        <dbReference type="HAMAP-Rule" id="MF_00936"/>
    </source>
</evidence>
<comment type="similarity">
    <text evidence="7">Belongs to the type II topoisomerase GyrA/ParC subunit family. ParC type 1 subfamily.</text>
</comment>
<evidence type="ECO:0000256" key="6">
    <source>
        <dbReference type="ARBA" id="ARBA00023235"/>
    </source>
</evidence>
<evidence type="ECO:0000313" key="11">
    <source>
        <dbReference type="EMBL" id="UOO92556.1"/>
    </source>
</evidence>
<dbReference type="HAMAP" id="MF_00936">
    <property type="entry name" value="ParC_type1"/>
    <property type="match status" value="1"/>
</dbReference>
<reference evidence="11" key="1">
    <citation type="submission" date="2021-12" db="EMBL/GenBank/DDBJ databases">
        <authorList>
            <person name="Veyrier F.J."/>
        </authorList>
    </citation>
    <scope>NUCLEOTIDE SEQUENCE</scope>
    <source>
        <strain evidence="11">SAG 1488-6</strain>
    </source>
</reference>
<evidence type="ECO:0000259" key="10">
    <source>
        <dbReference type="PROSITE" id="PS52040"/>
    </source>
</evidence>
<feature type="coiled-coil region" evidence="9">
    <location>
        <begin position="451"/>
        <end position="485"/>
    </location>
</feature>
<dbReference type="InterPro" id="IPR002205">
    <property type="entry name" value="Topo_IIA_dom_A"/>
</dbReference>
<dbReference type="EMBL" id="CP091512">
    <property type="protein sequence ID" value="UOO92556.1"/>
    <property type="molecule type" value="Genomic_DNA"/>
</dbReference>
<evidence type="ECO:0000256" key="4">
    <source>
        <dbReference type="ARBA" id="ARBA00023125"/>
    </source>
</evidence>
<evidence type="ECO:0000313" key="12">
    <source>
        <dbReference type="Proteomes" id="UP000832034"/>
    </source>
</evidence>
<dbReference type="PANTHER" id="PTHR43493">
    <property type="entry name" value="DNA GYRASE/TOPOISOMERASE SUBUNIT A"/>
    <property type="match status" value="1"/>
</dbReference>